<gene>
    <name evidence="3" type="primary">LOC104597640</name>
</gene>
<organism evidence="2 3">
    <name type="scientific">Nelumbo nucifera</name>
    <name type="common">Sacred lotus</name>
    <dbReference type="NCBI Taxonomy" id="4432"/>
    <lineage>
        <taxon>Eukaryota</taxon>
        <taxon>Viridiplantae</taxon>
        <taxon>Streptophyta</taxon>
        <taxon>Embryophyta</taxon>
        <taxon>Tracheophyta</taxon>
        <taxon>Spermatophyta</taxon>
        <taxon>Magnoliopsida</taxon>
        <taxon>Proteales</taxon>
        <taxon>Nelumbonaceae</taxon>
        <taxon>Nelumbo</taxon>
    </lineage>
</organism>
<keyword evidence="2" id="KW-1185">Reference proteome</keyword>
<protein>
    <submittedName>
        <fullName evidence="3">Uncharacterized protein LOC104597640</fullName>
    </submittedName>
</protein>
<reference evidence="3" key="1">
    <citation type="submission" date="2025-08" db="UniProtKB">
        <authorList>
            <consortium name="RefSeq"/>
        </authorList>
    </citation>
    <scope>IDENTIFICATION</scope>
</reference>
<dbReference type="Proteomes" id="UP000189703">
    <property type="component" value="Unplaced"/>
</dbReference>
<dbReference type="GeneID" id="104597640"/>
<dbReference type="KEGG" id="nnu:104597640"/>
<proteinExistence type="predicted"/>
<dbReference type="RefSeq" id="XP_010257603.1">
    <property type="nucleotide sequence ID" value="XM_010259301.2"/>
</dbReference>
<feature type="region of interest" description="Disordered" evidence="1">
    <location>
        <begin position="92"/>
        <end position="144"/>
    </location>
</feature>
<sequence>MAQLVITKNSSQTLLHLMKRTATGIDIWKPRSRSGSGSGSPPSEINVIYFKAAALQKSSTTLASSPSRSNMSVPEQPKSIIYYLQADLLLNKAQKPSKNRGSTPQTDANPKSTTKPKNLPTREIGSKESHQQIDMVPKDTPTQR</sequence>
<dbReference type="AlphaFoldDB" id="A0A1U7ZVB5"/>
<feature type="compositionally biased region" description="Polar residues" evidence="1">
    <location>
        <begin position="94"/>
        <end position="116"/>
    </location>
</feature>
<evidence type="ECO:0000313" key="3">
    <source>
        <dbReference type="RefSeq" id="XP_010257603.1"/>
    </source>
</evidence>
<accession>A0A1U7ZVB5</accession>
<dbReference type="InParanoid" id="A0A1U7ZVB5"/>
<evidence type="ECO:0000313" key="2">
    <source>
        <dbReference type="Proteomes" id="UP000189703"/>
    </source>
</evidence>
<name>A0A1U7ZVB5_NELNU</name>
<evidence type="ECO:0000256" key="1">
    <source>
        <dbReference type="SAM" id="MobiDB-lite"/>
    </source>
</evidence>